<organism evidence="1 2">
    <name type="scientific">Austropuccinia psidii MF-1</name>
    <dbReference type="NCBI Taxonomy" id="1389203"/>
    <lineage>
        <taxon>Eukaryota</taxon>
        <taxon>Fungi</taxon>
        <taxon>Dikarya</taxon>
        <taxon>Basidiomycota</taxon>
        <taxon>Pucciniomycotina</taxon>
        <taxon>Pucciniomycetes</taxon>
        <taxon>Pucciniales</taxon>
        <taxon>Sphaerophragmiaceae</taxon>
        <taxon>Austropuccinia</taxon>
    </lineage>
</organism>
<evidence type="ECO:0000313" key="1">
    <source>
        <dbReference type="EMBL" id="MBW0485260.1"/>
    </source>
</evidence>
<accession>A0A9Q3H0N0</accession>
<gene>
    <name evidence="1" type="ORF">O181_024975</name>
</gene>
<proteinExistence type="predicted"/>
<dbReference type="Proteomes" id="UP000765509">
    <property type="component" value="Unassembled WGS sequence"/>
</dbReference>
<sequence length="117" mass="13709">MFQLTYIIHTSKRTSNQRSSSQYPYGYNMTLSEKEALKQLPEATSLPELSGVGGYNHKELIDYIYGLLIDVPSIPDCWITARLNTEFKGNASIWNTEVEEIHVRSNWLWWKRRIIQK</sequence>
<reference evidence="1" key="1">
    <citation type="submission" date="2021-03" db="EMBL/GenBank/DDBJ databases">
        <title>Draft genome sequence of rust myrtle Austropuccinia psidii MF-1, a brazilian biotype.</title>
        <authorList>
            <person name="Quecine M.C."/>
            <person name="Pachon D.M.R."/>
            <person name="Bonatelli M.L."/>
            <person name="Correr F.H."/>
            <person name="Franceschini L.M."/>
            <person name="Leite T.F."/>
            <person name="Margarido G.R.A."/>
            <person name="Almeida C.A."/>
            <person name="Ferrarezi J.A."/>
            <person name="Labate C.A."/>
        </authorList>
    </citation>
    <scope>NUCLEOTIDE SEQUENCE</scope>
    <source>
        <strain evidence="1">MF-1</strain>
    </source>
</reference>
<name>A0A9Q3H0N0_9BASI</name>
<comment type="caution">
    <text evidence="1">The sequence shown here is derived from an EMBL/GenBank/DDBJ whole genome shotgun (WGS) entry which is preliminary data.</text>
</comment>
<protein>
    <submittedName>
        <fullName evidence="1">Uncharacterized protein</fullName>
    </submittedName>
</protein>
<keyword evidence="2" id="KW-1185">Reference proteome</keyword>
<dbReference type="AlphaFoldDB" id="A0A9Q3H0N0"/>
<dbReference type="EMBL" id="AVOT02008078">
    <property type="protein sequence ID" value="MBW0485260.1"/>
    <property type="molecule type" value="Genomic_DNA"/>
</dbReference>
<evidence type="ECO:0000313" key="2">
    <source>
        <dbReference type="Proteomes" id="UP000765509"/>
    </source>
</evidence>